<feature type="transmembrane region" description="Helical" evidence="2">
    <location>
        <begin position="107"/>
        <end position="133"/>
    </location>
</feature>
<proteinExistence type="predicted"/>
<gene>
    <name evidence="3" type="ORF">ACFQGD_02480</name>
</gene>
<dbReference type="RefSeq" id="WP_345406792.1">
    <property type="nucleotide sequence ID" value="NZ_BAABLA010000123.1"/>
</dbReference>
<feature type="compositionally biased region" description="Basic residues" evidence="1">
    <location>
        <begin position="202"/>
        <end position="212"/>
    </location>
</feature>
<dbReference type="InterPro" id="IPR021235">
    <property type="entry name" value="DUF2637"/>
</dbReference>
<feature type="transmembrane region" description="Helical" evidence="2">
    <location>
        <begin position="12"/>
        <end position="33"/>
    </location>
</feature>
<evidence type="ECO:0000256" key="1">
    <source>
        <dbReference type="SAM" id="MobiDB-lite"/>
    </source>
</evidence>
<organism evidence="3 4">
    <name type="scientific">Haloechinothrix salitolerans</name>
    <dbReference type="NCBI Taxonomy" id="926830"/>
    <lineage>
        <taxon>Bacteria</taxon>
        <taxon>Bacillati</taxon>
        <taxon>Actinomycetota</taxon>
        <taxon>Actinomycetes</taxon>
        <taxon>Pseudonocardiales</taxon>
        <taxon>Pseudonocardiaceae</taxon>
        <taxon>Haloechinothrix</taxon>
    </lineage>
</organism>
<dbReference type="EMBL" id="JBHSXX010000001">
    <property type="protein sequence ID" value="MFC6866005.1"/>
    <property type="molecule type" value="Genomic_DNA"/>
</dbReference>
<keyword evidence="4" id="KW-1185">Reference proteome</keyword>
<evidence type="ECO:0000313" key="3">
    <source>
        <dbReference type="EMBL" id="MFC6866005.1"/>
    </source>
</evidence>
<comment type="caution">
    <text evidence="3">The sequence shown here is derived from an EMBL/GenBank/DDBJ whole genome shotgun (WGS) entry which is preliminary data.</text>
</comment>
<keyword evidence="2" id="KW-1133">Transmembrane helix</keyword>
<sequence length="276" mass="28724">MSTRTRNGHDAWTLLGVGVVALAAAVLSFSSLQDLAERAGYTPKLAALLPLAIDAQAVVATRAWLATNTPVRARGYARTLALAAVAGSVAGNAGQHAMAAAHAVTPWWVVVAIASVPPVALAATAHLAALLATHRPADEHTARAPEPSTTDVGERATEPHSERVTERPDDARPSDPVSARTTAHHTDAVSAQQATQPSRTTARTKSRAKRSPKGQARARALFDRHAEAGTVDQLTGSDIATAGNVSAATGRRWLAAWRSDHDADRPQLAVVGESAT</sequence>
<feature type="compositionally biased region" description="Basic and acidic residues" evidence="1">
    <location>
        <begin position="152"/>
        <end position="173"/>
    </location>
</feature>
<name>A0ABW2BSQ2_9PSEU</name>
<keyword evidence="2" id="KW-0472">Membrane</keyword>
<protein>
    <submittedName>
        <fullName evidence="3">DUF2637 domain-containing protein</fullName>
    </submittedName>
</protein>
<reference evidence="4" key="1">
    <citation type="journal article" date="2019" name="Int. J. Syst. Evol. Microbiol.">
        <title>The Global Catalogue of Microorganisms (GCM) 10K type strain sequencing project: providing services to taxonomists for standard genome sequencing and annotation.</title>
        <authorList>
            <consortium name="The Broad Institute Genomics Platform"/>
            <consortium name="The Broad Institute Genome Sequencing Center for Infectious Disease"/>
            <person name="Wu L."/>
            <person name="Ma J."/>
        </authorList>
    </citation>
    <scope>NUCLEOTIDE SEQUENCE [LARGE SCALE GENOMIC DNA]</scope>
    <source>
        <strain evidence="4">KCTC 32255</strain>
    </source>
</reference>
<evidence type="ECO:0000256" key="2">
    <source>
        <dbReference type="SAM" id="Phobius"/>
    </source>
</evidence>
<evidence type="ECO:0000313" key="4">
    <source>
        <dbReference type="Proteomes" id="UP001596337"/>
    </source>
</evidence>
<accession>A0ABW2BSQ2</accession>
<dbReference type="Proteomes" id="UP001596337">
    <property type="component" value="Unassembled WGS sequence"/>
</dbReference>
<feature type="region of interest" description="Disordered" evidence="1">
    <location>
        <begin position="136"/>
        <end position="216"/>
    </location>
</feature>
<keyword evidence="2" id="KW-0812">Transmembrane</keyword>
<dbReference type="Pfam" id="PF10935">
    <property type="entry name" value="DUF2637"/>
    <property type="match status" value="1"/>
</dbReference>